<proteinExistence type="predicted"/>
<evidence type="ECO:0000256" key="2">
    <source>
        <dbReference type="ARBA" id="ARBA00022771"/>
    </source>
</evidence>
<reference evidence="8" key="1">
    <citation type="submission" date="2019-12" db="UniProtKB">
        <authorList>
            <consortium name="WormBaseParasite"/>
        </authorList>
    </citation>
    <scope>IDENTIFICATION</scope>
</reference>
<evidence type="ECO:0000256" key="1">
    <source>
        <dbReference type="ARBA" id="ARBA00022723"/>
    </source>
</evidence>
<accession>A0A5S6QGF6</accession>
<evidence type="ECO:0000259" key="6">
    <source>
        <dbReference type="PROSITE" id="PS50808"/>
    </source>
</evidence>
<feature type="region of interest" description="Disordered" evidence="5">
    <location>
        <begin position="80"/>
        <end position="120"/>
    </location>
</feature>
<dbReference type="GO" id="GO:0008270">
    <property type="term" value="F:zinc ion binding"/>
    <property type="evidence" value="ECO:0007669"/>
    <property type="project" value="UniProtKB-KW"/>
</dbReference>
<dbReference type="AlphaFoldDB" id="A0A5S6QGF6"/>
<keyword evidence="2 4" id="KW-0863">Zinc-finger</keyword>
<sequence>MCLICEKVLSNEAMKPSRMLDHLSRQHPEKADKDVSHFQALREKRTNHPRISMLIAKTGYAHTIGEELLIPSEYTPMDIPLAPTQIIPSSPETSNDPSTRTTSPQYKSKRAPVKGLDSVA</sequence>
<evidence type="ECO:0000256" key="5">
    <source>
        <dbReference type="SAM" id="MobiDB-lite"/>
    </source>
</evidence>
<dbReference type="Proteomes" id="UP000046395">
    <property type="component" value="Unassembled WGS sequence"/>
</dbReference>
<evidence type="ECO:0000256" key="3">
    <source>
        <dbReference type="ARBA" id="ARBA00022833"/>
    </source>
</evidence>
<dbReference type="PROSITE" id="PS50808">
    <property type="entry name" value="ZF_BED"/>
    <property type="match status" value="1"/>
</dbReference>
<organism evidence="7 8">
    <name type="scientific">Trichuris muris</name>
    <name type="common">Mouse whipworm</name>
    <dbReference type="NCBI Taxonomy" id="70415"/>
    <lineage>
        <taxon>Eukaryota</taxon>
        <taxon>Metazoa</taxon>
        <taxon>Ecdysozoa</taxon>
        <taxon>Nematoda</taxon>
        <taxon>Enoplea</taxon>
        <taxon>Dorylaimia</taxon>
        <taxon>Trichinellida</taxon>
        <taxon>Trichuridae</taxon>
        <taxon>Trichuris</taxon>
    </lineage>
</organism>
<dbReference type="STRING" id="70415.A0A5S6QGF6"/>
<keyword evidence="3" id="KW-0862">Zinc</keyword>
<dbReference type="GO" id="GO:0003677">
    <property type="term" value="F:DNA binding"/>
    <property type="evidence" value="ECO:0007669"/>
    <property type="project" value="InterPro"/>
</dbReference>
<keyword evidence="1" id="KW-0479">Metal-binding</keyword>
<dbReference type="InterPro" id="IPR003656">
    <property type="entry name" value="Znf_BED"/>
</dbReference>
<evidence type="ECO:0000313" key="8">
    <source>
        <dbReference type="WBParaSite" id="TMUE_2000006486.1"/>
    </source>
</evidence>
<evidence type="ECO:0000256" key="4">
    <source>
        <dbReference type="PROSITE-ProRule" id="PRU00027"/>
    </source>
</evidence>
<feature type="compositionally biased region" description="Polar residues" evidence="5">
    <location>
        <begin position="86"/>
        <end position="106"/>
    </location>
</feature>
<keyword evidence="7" id="KW-1185">Reference proteome</keyword>
<protein>
    <submittedName>
        <fullName evidence="8">BED-type domain-containing protein</fullName>
    </submittedName>
</protein>
<dbReference type="WBParaSite" id="TMUE_2000006486.1">
    <property type="protein sequence ID" value="TMUE_2000006486.1"/>
    <property type="gene ID" value="WBGene00291854"/>
</dbReference>
<feature type="domain" description="BED-type" evidence="6">
    <location>
        <begin position="1"/>
        <end position="34"/>
    </location>
</feature>
<evidence type="ECO:0000313" key="7">
    <source>
        <dbReference type="Proteomes" id="UP000046395"/>
    </source>
</evidence>
<name>A0A5S6QGF6_TRIMR</name>